<feature type="region of interest" description="Disordered" evidence="1">
    <location>
        <begin position="58"/>
        <end position="82"/>
    </location>
</feature>
<name>A0ABR4K2S1_9EURO</name>
<organism evidence="2 3">
    <name type="scientific">Aspergillus pseudodeflectus</name>
    <dbReference type="NCBI Taxonomy" id="176178"/>
    <lineage>
        <taxon>Eukaryota</taxon>
        <taxon>Fungi</taxon>
        <taxon>Dikarya</taxon>
        <taxon>Ascomycota</taxon>
        <taxon>Pezizomycotina</taxon>
        <taxon>Eurotiomycetes</taxon>
        <taxon>Eurotiomycetidae</taxon>
        <taxon>Eurotiales</taxon>
        <taxon>Aspergillaceae</taxon>
        <taxon>Aspergillus</taxon>
        <taxon>Aspergillus subgen. Nidulantes</taxon>
    </lineage>
</organism>
<evidence type="ECO:0000313" key="2">
    <source>
        <dbReference type="EMBL" id="KAL2846601.1"/>
    </source>
</evidence>
<comment type="caution">
    <text evidence="2">The sequence shown here is derived from an EMBL/GenBank/DDBJ whole genome shotgun (WGS) entry which is preliminary data.</text>
</comment>
<dbReference type="RefSeq" id="XP_070897295.1">
    <property type="nucleotide sequence ID" value="XM_071046156.1"/>
</dbReference>
<evidence type="ECO:0000256" key="1">
    <source>
        <dbReference type="SAM" id="MobiDB-lite"/>
    </source>
</evidence>
<dbReference type="Proteomes" id="UP001610444">
    <property type="component" value="Unassembled WGS sequence"/>
</dbReference>
<reference evidence="2 3" key="1">
    <citation type="submission" date="2024-07" db="EMBL/GenBank/DDBJ databases">
        <title>Section-level genome sequencing and comparative genomics of Aspergillus sections Usti and Cavernicolus.</title>
        <authorList>
            <consortium name="Lawrence Berkeley National Laboratory"/>
            <person name="Nybo J.L."/>
            <person name="Vesth T.C."/>
            <person name="Theobald S."/>
            <person name="Frisvad J.C."/>
            <person name="Larsen T.O."/>
            <person name="Kjaerboelling I."/>
            <person name="Rothschild-Mancinelli K."/>
            <person name="Lyhne E.K."/>
            <person name="Kogle M.E."/>
            <person name="Barry K."/>
            <person name="Clum A."/>
            <person name="Na H."/>
            <person name="Ledsgaard L."/>
            <person name="Lin J."/>
            <person name="Lipzen A."/>
            <person name="Kuo A."/>
            <person name="Riley R."/>
            <person name="Mondo S."/>
            <person name="LaButti K."/>
            <person name="Haridas S."/>
            <person name="Pangalinan J."/>
            <person name="Salamov A.A."/>
            <person name="Simmons B.A."/>
            <person name="Magnuson J.K."/>
            <person name="Chen J."/>
            <person name="Drula E."/>
            <person name="Henrissat B."/>
            <person name="Wiebenga A."/>
            <person name="Lubbers R.J."/>
            <person name="Gomes A.C."/>
            <person name="Macurrencykelacurrency M.R."/>
            <person name="Stajich J."/>
            <person name="Grigoriev I.V."/>
            <person name="Mortensen U.H."/>
            <person name="De vries R.P."/>
            <person name="Baker S.E."/>
            <person name="Andersen M.R."/>
        </authorList>
    </citation>
    <scope>NUCLEOTIDE SEQUENCE [LARGE SCALE GENOMIC DNA]</scope>
    <source>
        <strain evidence="2 3">CBS 756.74</strain>
    </source>
</reference>
<gene>
    <name evidence="2" type="ORF">BJX68DRAFT_268682</name>
</gene>
<sequence>MNISTDQADRVSLGISSTGLCCTIIIQERETWIKKIQVLDKELREKIAEKEEELQEFKESIHQIKPDSSSSQWSSSDEGDFHAHEEIVNTASQEISDSKRTRDRLKDVAGTIFHGLASGAAGAITTSVVGALAEKMRLEHSKNTCLED</sequence>
<proteinExistence type="predicted"/>
<keyword evidence="3" id="KW-1185">Reference proteome</keyword>
<accession>A0ABR4K2S1</accession>
<dbReference type="GeneID" id="98161320"/>
<dbReference type="EMBL" id="JBFXLR010000032">
    <property type="protein sequence ID" value="KAL2846601.1"/>
    <property type="molecule type" value="Genomic_DNA"/>
</dbReference>
<protein>
    <submittedName>
        <fullName evidence="2">Uncharacterized protein</fullName>
    </submittedName>
</protein>
<evidence type="ECO:0000313" key="3">
    <source>
        <dbReference type="Proteomes" id="UP001610444"/>
    </source>
</evidence>